<organism evidence="2 3">
    <name type="scientific">Rhodococcus olei</name>
    <dbReference type="NCBI Taxonomy" id="2161675"/>
    <lineage>
        <taxon>Bacteria</taxon>
        <taxon>Bacillati</taxon>
        <taxon>Actinomycetota</taxon>
        <taxon>Actinomycetes</taxon>
        <taxon>Mycobacteriales</taxon>
        <taxon>Nocardiaceae</taxon>
        <taxon>Rhodococcus</taxon>
    </lineage>
</organism>
<dbReference type="RefSeq" id="WP_345348065.1">
    <property type="nucleotide sequence ID" value="NZ_BAABFB010000057.1"/>
</dbReference>
<proteinExistence type="predicted"/>
<evidence type="ECO:0008006" key="4">
    <source>
        <dbReference type="Google" id="ProtNLM"/>
    </source>
</evidence>
<evidence type="ECO:0000313" key="2">
    <source>
        <dbReference type="EMBL" id="GAA4483912.1"/>
    </source>
</evidence>
<feature type="transmembrane region" description="Helical" evidence="1">
    <location>
        <begin position="30"/>
        <end position="52"/>
    </location>
</feature>
<reference evidence="3" key="1">
    <citation type="journal article" date="2019" name="Int. J. Syst. Evol. Microbiol.">
        <title>The Global Catalogue of Microorganisms (GCM) 10K type strain sequencing project: providing services to taxonomists for standard genome sequencing and annotation.</title>
        <authorList>
            <consortium name="The Broad Institute Genomics Platform"/>
            <consortium name="The Broad Institute Genome Sequencing Center for Infectious Disease"/>
            <person name="Wu L."/>
            <person name="Ma J."/>
        </authorList>
    </citation>
    <scope>NUCLEOTIDE SEQUENCE [LARGE SCALE GENOMIC DNA]</scope>
    <source>
        <strain evidence="3">JCM 32206</strain>
    </source>
</reference>
<name>A0ABP8P8X6_9NOCA</name>
<feature type="transmembrane region" description="Helical" evidence="1">
    <location>
        <begin position="73"/>
        <end position="92"/>
    </location>
</feature>
<dbReference type="EMBL" id="BAABFB010000057">
    <property type="protein sequence ID" value="GAA4483912.1"/>
    <property type="molecule type" value="Genomic_DNA"/>
</dbReference>
<feature type="transmembrane region" description="Helical" evidence="1">
    <location>
        <begin position="98"/>
        <end position="116"/>
    </location>
</feature>
<evidence type="ECO:0000256" key="1">
    <source>
        <dbReference type="SAM" id="Phobius"/>
    </source>
</evidence>
<evidence type="ECO:0000313" key="3">
    <source>
        <dbReference type="Proteomes" id="UP001501183"/>
    </source>
</evidence>
<gene>
    <name evidence="2" type="ORF">GCM10023094_36190</name>
</gene>
<comment type="caution">
    <text evidence="2">The sequence shown here is derived from an EMBL/GenBank/DDBJ whole genome shotgun (WGS) entry which is preliminary data.</text>
</comment>
<feature type="transmembrane region" description="Helical" evidence="1">
    <location>
        <begin position="7"/>
        <end position="24"/>
    </location>
</feature>
<keyword evidence="1" id="KW-0472">Membrane</keyword>
<sequence length="129" mass="13616">MTWQGHLVITPIMVAPVAAMWFMCGLPAVFFVWGLPIAAVAGLLIGVCALGGARVAVRIARATAPRPWQWQQLFALCVGFSTLLLSVPVTVWLGAAMVLAPCLIAAVGYMCALLICPPLDRAIADIAQT</sequence>
<protein>
    <recommendedName>
        <fullName evidence="4">Transmembrane protein</fullName>
    </recommendedName>
</protein>
<keyword evidence="1" id="KW-1133">Transmembrane helix</keyword>
<keyword evidence="3" id="KW-1185">Reference proteome</keyword>
<dbReference type="Proteomes" id="UP001501183">
    <property type="component" value="Unassembled WGS sequence"/>
</dbReference>
<keyword evidence="1" id="KW-0812">Transmembrane</keyword>
<accession>A0ABP8P8X6</accession>